<dbReference type="Pfam" id="PF18919">
    <property type="entry name" value="DUF5670"/>
    <property type="match status" value="1"/>
</dbReference>
<comment type="caution">
    <text evidence="2">The sequence shown here is derived from an EMBL/GenBank/DDBJ whole genome shotgun (WGS) entry which is preliminary data.</text>
</comment>
<organism evidence="2 3">
    <name type="scientific">Virgibacillus indicus</name>
    <dbReference type="NCBI Taxonomy" id="2024554"/>
    <lineage>
        <taxon>Bacteria</taxon>
        <taxon>Bacillati</taxon>
        <taxon>Bacillota</taxon>
        <taxon>Bacilli</taxon>
        <taxon>Bacillales</taxon>
        <taxon>Bacillaceae</taxon>
        <taxon>Virgibacillus</taxon>
    </lineage>
</organism>
<keyword evidence="1" id="KW-0472">Membrane</keyword>
<name>A0A265NAU7_9BACI</name>
<dbReference type="InterPro" id="IPR043727">
    <property type="entry name" value="Lmo0937-like"/>
</dbReference>
<feature type="transmembrane region" description="Helical" evidence="1">
    <location>
        <begin position="21"/>
        <end position="42"/>
    </location>
</feature>
<dbReference type="NCBIfam" id="NF033488">
    <property type="entry name" value="lmo0937_fam_TM"/>
    <property type="match status" value="1"/>
</dbReference>
<reference evidence="2 3" key="1">
    <citation type="submission" date="2017-08" db="EMBL/GenBank/DDBJ databases">
        <title>Virgibacillus indicus sp. nov. and Virgibacillus profoundi sp. nov, two moderately halophilic bacteria isolated from marine sediment by using the Microfluidic Streak Plate.</title>
        <authorList>
            <person name="Xu B."/>
            <person name="Hu B."/>
            <person name="Wang J."/>
            <person name="Zhu Y."/>
            <person name="Huang L."/>
            <person name="Du W."/>
            <person name="Huang Y."/>
        </authorList>
    </citation>
    <scope>NUCLEOTIDE SEQUENCE [LARGE SCALE GENOMIC DNA]</scope>
    <source>
        <strain evidence="2 3">IO3-P2-C2</strain>
    </source>
</reference>
<evidence type="ECO:0000256" key="1">
    <source>
        <dbReference type="SAM" id="Phobius"/>
    </source>
</evidence>
<evidence type="ECO:0008006" key="4">
    <source>
        <dbReference type="Google" id="ProtNLM"/>
    </source>
</evidence>
<evidence type="ECO:0000313" key="3">
    <source>
        <dbReference type="Proteomes" id="UP000216498"/>
    </source>
</evidence>
<sequence length="71" mass="7671">MIATGTGLSIPIGDMLHGKEATFMLWTILLILLILWAIGFAFDVAGGLVHVLLVIALIVLIYRLVTGRKVP</sequence>
<dbReference type="Proteomes" id="UP000216498">
    <property type="component" value="Unassembled WGS sequence"/>
</dbReference>
<dbReference type="EMBL" id="NPMS01000005">
    <property type="protein sequence ID" value="OZU88416.1"/>
    <property type="molecule type" value="Genomic_DNA"/>
</dbReference>
<keyword evidence="3" id="KW-1185">Reference proteome</keyword>
<evidence type="ECO:0000313" key="2">
    <source>
        <dbReference type="EMBL" id="OZU88416.1"/>
    </source>
</evidence>
<protein>
    <recommendedName>
        <fullName evidence="4">Lmo0937 family membrane protein</fullName>
    </recommendedName>
</protein>
<keyword evidence="1" id="KW-0812">Transmembrane</keyword>
<dbReference type="AlphaFoldDB" id="A0A265NAU7"/>
<accession>A0A265NAU7</accession>
<gene>
    <name evidence="2" type="ORF">CIL03_12275</name>
</gene>
<feature type="transmembrane region" description="Helical" evidence="1">
    <location>
        <begin position="48"/>
        <end position="65"/>
    </location>
</feature>
<keyword evidence="1" id="KW-1133">Transmembrane helix</keyword>
<proteinExistence type="predicted"/>